<evidence type="ECO:0000313" key="10">
    <source>
        <dbReference type="Proteomes" id="UP000002629"/>
    </source>
</evidence>
<dbReference type="GO" id="GO:0005886">
    <property type="term" value="C:plasma membrane"/>
    <property type="evidence" value="ECO:0007669"/>
    <property type="project" value="UniProtKB-SubCell"/>
</dbReference>
<proteinExistence type="inferred from homology"/>
<keyword evidence="7 8" id="KW-0066">ATP synthesis</keyword>
<keyword evidence="4 8" id="KW-0406">Ion transport</keyword>
<evidence type="ECO:0000256" key="6">
    <source>
        <dbReference type="ARBA" id="ARBA00023196"/>
    </source>
</evidence>
<dbReference type="HAMAP" id="MF_01416">
    <property type="entry name" value="ATP_synth_delta_bact"/>
    <property type="match status" value="1"/>
</dbReference>
<keyword evidence="2 8" id="KW-0813">Transport</keyword>
<evidence type="ECO:0000313" key="9">
    <source>
        <dbReference type="EMBL" id="ADG08754.1"/>
    </source>
</evidence>
<evidence type="ECO:0000256" key="2">
    <source>
        <dbReference type="ARBA" id="ARBA00022448"/>
    </source>
</evidence>
<dbReference type="SUPFAM" id="SSF47928">
    <property type="entry name" value="N-terminal domain of the delta subunit of the F1F0-ATP synthase"/>
    <property type="match status" value="1"/>
</dbReference>
<keyword evidence="8" id="KW-0997">Cell inner membrane</keyword>
<dbReference type="NCBIfam" id="TIGR01145">
    <property type="entry name" value="ATP_synt_delta"/>
    <property type="match status" value="1"/>
</dbReference>
<sequence length="197" mass="20492">MFAAICNAPGGYQVADETKATDAGQRYAQSLFELTIENGSLQKVEADLKSLKAMIADSADLRRLIASPAFSAEDKGKGLVAVAVKAGFDMLTTKFLGLVAANGRTGDLLGAISAFVELSAKHRGVVTAEVVSAAPLSAAQLKGVQSALVQALGKTPEVSTRVDPSLLGGLKVRVGSRLFDASLRSKLDSLKFALKRA</sequence>
<keyword evidence="6 8" id="KW-0139">CF(1)</keyword>
<comment type="similarity">
    <text evidence="8">Belongs to the ATPase delta chain family.</text>
</comment>
<dbReference type="STRING" id="509190.Cseg_0234"/>
<reference evidence="10" key="1">
    <citation type="journal article" date="2011" name="J. Bacteriol.">
        <title>Genome sequences of eight morphologically diverse alphaproteobacteria.</title>
        <authorList>
            <consortium name="US DOE Joint Genome Institute"/>
            <person name="Brown P.J."/>
            <person name="Kysela D.T."/>
            <person name="Buechlein A."/>
            <person name="Hemmerich C."/>
            <person name="Brun Y.V."/>
        </authorList>
    </citation>
    <scope>NUCLEOTIDE SEQUENCE [LARGE SCALE GENOMIC DNA]</scope>
    <source>
        <strain evidence="10">ATCC 21756 / DSM 7131 / JCM 7823 / NBRC 15250 / LMG 17158 / TK0059</strain>
    </source>
</reference>
<dbReference type="PRINTS" id="PR00125">
    <property type="entry name" value="ATPASEDELTA"/>
</dbReference>
<evidence type="ECO:0000256" key="1">
    <source>
        <dbReference type="ARBA" id="ARBA00004370"/>
    </source>
</evidence>
<evidence type="ECO:0000256" key="4">
    <source>
        <dbReference type="ARBA" id="ARBA00023065"/>
    </source>
</evidence>
<comment type="subcellular location">
    <subcellularLocation>
        <location evidence="8">Cell inner membrane</location>
        <topology evidence="8">Peripheral membrane protein</topology>
    </subcellularLocation>
    <subcellularLocation>
        <location evidence="1">Membrane</location>
    </subcellularLocation>
</comment>
<dbReference type="GO" id="GO:0046933">
    <property type="term" value="F:proton-transporting ATP synthase activity, rotational mechanism"/>
    <property type="evidence" value="ECO:0007669"/>
    <property type="project" value="UniProtKB-UniRule"/>
</dbReference>
<dbReference type="Gene3D" id="1.10.520.20">
    <property type="entry name" value="N-terminal domain of the delta subunit of the F1F0-ATP synthase"/>
    <property type="match status" value="1"/>
</dbReference>
<dbReference type="eggNOG" id="COG0712">
    <property type="taxonomic scope" value="Bacteria"/>
</dbReference>
<accession>D5VH96</accession>
<dbReference type="InterPro" id="IPR026015">
    <property type="entry name" value="ATP_synth_OSCP/delta_N_sf"/>
</dbReference>
<organism evidence="9 10">
    <name type="scientific">Caulobacter segnis (strain ATCC 21756 / DSM 7131 / JCM 7823 / NBRC 15250 / LMG 17158 / TK0059)</name>
    <name type="common">Mycoplana segnis</name>
    <dbReference type="NCBI Taxonomy" id="509190"/>
    <lineage>
        <taxon>Bacteria</taxon>
        <taxon>Pseudomonadati</taxon>
        <taxon>Pseudomonadota</taxon>
        <taxon>Alphaproteobacteria</taxon>
        <taxon>Caulobacterales</taxon>
        <taxon>Caulobacteraceae</taxon>
        <taxon>Caulobacter</taxon>
    </lineage>
</organism>
<evidence type="ECO:0000256" key="3">
    <source>
        <dbReference type="ARBA" id="ARBA00022781"/>
    </source>
</evidence>
<comment type="subunit">
    <text evidence="8">F-type ATPases have 2 components, F(1) - the catalytic core - and F(0) - the membrane proton channel. F(1) has five subunits: alpha(3), beta(3), gamma(1), delta(1), epsilon(1). F(0) has three main subunits: a(1), b(2) and c(10-14). The alpha and beta chains form an alternating ring which encloses part of the gamma chain. F(1) is attached to F(0) by a central stalk formed by the gamma and epsilon chains, while a peripheral stalk is formed by the delta and b chains.</text>
</comment>
<dbReference type="Proteomes" id="UP000002629">
    <property type="component" value="Chromosome"/>
</dbReference>
<dbReference type="HOGENOM" id="CLU_085114_0_1_5"/>
<dbReference type="PANTHER" id="PTHR11910">
    <property type="entry name" value="ATP SYNTHASE DELTA CHAIN"/>
    <property type="match status" value="1"/>
</dbReference>
<comment type="function">
    <text evidence="8">This protein is part of the stalk that links CF(0) to CF(1). It either transmits conformational changes from CF(0) to CF(1) or is implicated in proton conduction.</text>
</comment>
<dbReference type="KEGG" id="cse:Cseg_0234"/>
<evidence type="ECO:0000256" key="7">
    <source>
        <dbReference type="ARBA" id="ARBA00023310"/>
    </source>
</evidence>
<keyword evidence="8" id="KW-1003">Cell membrane</keyword>
<comment type="function">
    <text evidence="8">F(1)F(0) ATP synthase produces ATP from ADP in the presence of a proton or sodium gradient. F-type ATPases consist of two structural domains, F(1) containing the extramembraneous catalytic core and F(0) containing the membrane proton channel, linked together by a central stalk and a peripheral stalk. During catalysis, ATP synthesis in the catalytic domain of F(1) is coupled via a rotary mechanism of the central stalk subunits to proton translocation.</text>
</comment>
<dbReference type="GO" id="GO:0045259">
    <property type="term" value="C:proton-transporting ATP synthase complex"/>
    <property type="evidence" value="ECO:0007669"/>
    <property type="project" value="UniProtKB-KW"/>
</dbReference>
<name>D5VH96_CAUST</name>
<dbReference type="AlphaFoldDB" id="D5VH96"/>
<evidence type="ECO:0000256" key="8">
    <source>
        <dbReference type="HAMAP-Rule" id="MF_01416"/>
    </source>
</evidence>
<dbReference type="EMBL" id="CP002008">
    <property type="protein sequence ID" value="ADG08754.1"/>
    <property type="molecule type" value="Genomic_DNA"/>
</dbReference>
<evidence type="ECO:0000256" key="5">
    <source>
        <dbReference type="ARBA" id="ARBA00023136"/>
    </source>
</evidence>
<keyword evidence="3 8" id="KW-0375">Hydrogen ion transport</keyword>
<keyword evidence="5 8" id="KW-0472">Membrane</keyword>
<dbReference type="InterPro" id="IPR000711">
    <property type="entry name" value="ATPase_OSCP/dsu"/>
</dbReference>
<dbReference type="NCBIfam" id="NF004406">
    <property type="entry name" value="PRK05758.3-2"/>
    <property type="match status" value="1"/>
</dbReference>
<dbReference type="Pfam" id="PF00213">
    <property type="entry name" value="OSCP"/>
    <property type="match status" value="1"/>
</dbReference>
<gene>
    <name evidence="8" type="primary">atpH</name>
    <name evidence="9" type="ordered locus">Cseg_0234</name>
</gene>
<protein>
    <recommendedName>
        <fullName evidence="8">ATP synthase subunit delta</fullName>
    </recommendedName>
    <alternativeName>
        <fullName evidence="8">ATP synthase F(1) sector subunit delta</fullName>
    </alternativeName>
    <alternativeName>
        <fullName evidence="8">F-type ATPase subunit delta</fullName>
        <shortName evidence="8">F-ATPase subunit delta</shortName>
    </alternativeName>
</protein>